<proteinExistence type="predicted"/>
<gene>
    <name evidence="1" type="ORF">V1633_09575</name>
</gene>
<keyword evidence="2" id="KW-1185">Reference proteome</keyword>
<evidence type="ECO:0000313" key="2">
    <source>
        <dbReference type="Proteomes" id="UP001332243"/>
    </source>
</evidence>
<evidence type="ECO:0000313" key="1">
    <source>
        <dbReference type="EMBL" id="MEE6258736.1"/>
    </source>
</evidence>
<reference evidence="1 2" key="1">
    <citation type="submission" date="2024-01" db="EMBL/GenBank/DDBJ databases">
        <title>Genome insights into Plantactinospora sonchi sp. nov.</title>
        <authorList>
            <person name="Wang L."/>
        </authorList>
    </citation>
    <scope>NUCLEOTIDE SEQUENCE [LARGE SCALE GENOMIC DNA]</scope>
    <source>
        <strain evidence="1 2">NEAU-QY2</strain>
    </source>
</reference>
<dbReference type="Proteomes" id="UP001332243">
    <property type="component" value="Unassembled WGS sequence"/>
</dbReference>
<dbReference type="EMBL" id="JAZGQK010000007">
    <property type="protein sequence ID" value="MEE6258736.1"/>
    <property type="molecule type" value="Genomic_DNA"/>
</dbReference>
<protein>
    <submittedName>
        <fullName evidence="1">DUF6493 family protein</fullName>
    </submittedName>
</protein>
<accession>A0ABU7RQF1</accession>
<name>A0ABU7RQF1_9ACTN</name>
<organism evidence="1 2">
    <name type="scientific">Plantactinospora sonchi</name>
    <dbReference type="NCBI Taxonomy" id="1544735"/>
    <lineage>
        <taxon>Bacteria</taxon>
        <taxon>Bacillati</taxon>
        <taxon>Actinomycetota</taxon>
        <taxon>Actinomycetes</taxon>
        <taxon>Micromonosporales</taxon>
        <taxon>Micromonosporaceae</taxon>
        <taxon>Plantactinospora</taxon>
    </lineage>
</organism>
<dbReference type="RefSeq" id="WP_331213864.1">
    <property type="nucleotide sequence ID" value="NZ_JAZGQK010000007.1"/>
</dbReference>
<sequence>MTLDGDQLSKLISGADPGRVADVLVELPESTRRDLAGAVREHLARLDRGWEDLGRERAALLVAGAGCLPTTADVVGWLRRPDLNGAWYQVTPVDQVVRVLRAPGRPAIATVARRFADGIRMATLERQWSMAYALLNASGVGPRVSDPLVRGWVRYALRGGRPDVQWSDGWLPVMVPQMFEVDGVGAELREKDVATLLDLCRQGRIDRADLLTGCLHRMRAGDRPTPMRQIVSLHNQLEPTLDEAAAHHREYLGVLSSPHQQVAETAQRTLRALDDVGRLPLPALVEAGTVILLRPEKKLVRAQLAWLDRAARREPGRRPELCATLAVGLGHPAVDLAERALTVLARHLPGAGESGAEALRAAAAGLTGDLARQAYDLLGVAPPAPVAAADPLPTAGPPSWEVEPAPPPVASVGELAGEVSRLRREWTDPVLLERVLAGLVHWFRVDRAGLVAALAPDAPPWNGPPWNVLRAVVGRDDPETDPRVNPVSPVAEPAPRVLLHRRLAELAARFRADTPPPALLATPAAVNGQVDPERLLGLLVAAERDGWQPGEADLTQALLRLPRDASTPALRAAAAVLRSPAGRRLHHWLDQGGLPDPVVDTVLVRRRPCTHRGGSYYGYRCWCLDQPDFRLVTEVRPAAAEWPVPPDLVTLPAGDAARYRAYGVHWAPEDLTLWPSVLPSHREVAAAHVQPYVAPSGDSDRNGGTEALPALARGDGPFGPAMALCLAYGLAARRDADRLRAVDAVVLLAGRGQFDGERLGHLLGDLAGGGQVVLRRVVGALEEVSRAGAGAAVWAVAAGALPALLGLAEPRPGTADLMTLAAGTGIRREIPGVAEVAARTGRSRLVTEARRLSRTVSGPR</sequence>
<comment type="caution">
    <text evidence="1">The sequence shown here is derived from an EMBL/GenBank/DDBJ whole genome shotgun (WGS) entry which is preliminary data.</text>
</comment>